<name>A0A8T1ACK1_9STRA</name>
<evidence type="ECO:0000313" key="2">
    <source>
        <dbReference type="Proteomes" id="UP000736787"/>
    </source>
</evidence>
<protein>
    <submittedName>
        <fullName evidence="1">Uncharacterized protein</fullName>
    </submittedName>
</protein>
<comment type="caution">
    <text evidence="1">The sequence shown here is derived from an EMBL/GenBank/DDBJ whole genome shotgun (WGS) entry which is preliminary data.</text>
</comment>
<dbReference type="Proteomes" id="UP000736787">
    <property type="component" value="Unassembled WGS sequence"/>
</dbReference>
<dbReference type="AlphaFoldDB" id="A0A8T1ACK1"/>
<reference evidence="1" key="1">
    <citation type="submission" date="2018-10" db="EMBL/GenBank/DDBJ databases">
        <title>Effector identification in a new, highly contiguous assembly of the strawberry crown rot pathogen Phytophthora cactorum.</title>
        <authorList>
            <person name="Armitage A.D."/>
            <person name="Nellist C.F."/>
            <person name="Bates H."/>
            <person name="Vickerstaff R.J."/>
            <person name="Harrison R.J."/>
        </authorList>
    </citation>
    <scope>NUCLEOTIDE SEQUENCE</scope>
    <source>
        <strain evidence="1">4040</strain>
    </source>
</reference>
<proteinExistence type="predicted"/>
<organism evidence="1 2">
    <name type="scientific">Phytophthora cactorum</name>
    <dbReference type="NCBI Taxonomy" id="29920"/>
    <lineage>
        <taxon>Eukaryota</taxon>
        <taxon>Sar</taxon>
        <taxon>Stramenopiles</taxon>
        <taxon>Oomycota</taxon>
        <taxon>Peronosporomycetes</taxon>
        <taxon>Peronosporales</taxon>
        <taxon>Peronosporaceae</taxon>
        <taxon>Phytophthora</taxon>
    </lineage>
</organism>
<dbReference type="EMBL" id="RCMK01003334">
    <property type="protein sequence ID" value="KAG2875475.1"/>
    <property type="molecule type" value="Genomic_DNA"/>
</dbReference>
<gene>
    <name evidence="1" type="ORF">PC117_g27418</name>
</gene>
<evidence type="ECO:0000313" key="1">
    <source>
        <dbReference type="EMBL" id="KAG2875475.1"/>
    </source>
</evidence>
<sequence>MALGEIHRGLLDALAVWLHVVDLSRVARTPLASRGGWWCKLPPCEIIDRESGITWGVANAHVRSQRDRRSSAAVRSESLGCWSAGLWLAQNELFN</sequence>
<accession>A0A8T1ACK1</accession>